<dbReference type="OrthoDB" id="5331396at2759"/>
<reference evidence="4 5" key="1">
    <citation type="submission" date="2016-10" db="EMBL/GenBank/DDBJ databases">
        <authorList>
            <person name="de Groot N.N."/>
        </authorList>
    </citation>
    <scope>NUCLEOTIDE SEQUENCE [LARGE SCALE GENOMIC DNA]</scope>
    <source>
        <strain evidence="2 5">CBS 141442</strain>
        <strain evidence="3 4">PYCC 4715</strain>
    </source>
</reference>
<evidence type="ECO:0000313" key="2">
    <source>
        <dbReference type="EMBL" id="SGZ46850.1"/>
    </source>
</evidence>
<evidence type="ECO:0000313" key="5">
    <source>
        <dbReference type="Proteomes" id="UP000182334"/>
    </source>
</evidence>
<protein>
    <submittedName>
        <fullName evidence="3">CIC11C00000000134</fullName>
    </submittedName>
    <submittedName>
        <fullName evidence="2">CIC11C00000003128</fullName>
    </submittedName>
</protein>
<dbReference type="STRING" id="45354.A0A1L0D5B8"/>
<organism evidence="2 5">
    <name type="scientific">Sungouiella intermedia</name>
    <dbReference type="NCBI Taxonomy" id="45354"/>
    <lineage>
        <taxon>Eukaryota</taxon>
        <taxon>Fungi</taxon>
        <taxon>Dikarya</taxon>
        <taxon>Ascomycota</taxon>
        <taxon>Saccharomycotina</taxon>
        <taxon>Pichiomycetes</taxon>
        <taxon>Metschnikowiaceae</taxon>
        <taxon>Sungouiella</taxon>
    </lineage>
</organism>
<sequence length="91" mass="9962">MFQLATQTSRQALRSAVRSYSTVTAAPKKVGAFRGGLVGFLLGVTVTGGASYYYLLDEYTKANNALLVDLFSLKETVENLETHVKKLESQK</sequence>
<evidence type="ECO:0000313" key="4">
    <source>
        <dbReference type="Proteomes" id="UP000182259"/>
    </source>
</evidence>
<evidence type="ECO:0000313" key="3">
    <source>
        <dbReference type="EMBL" id="SGZ50110.1"/>
    </source>
</evidence>
<dbReference type="AlphaFoldDB" id="A0A1L0D5B8"/>
<keyword evidence="1" id="KW-0812">Transmembrane</keyword>
<name>A0A1L0D5B8_9ASCO</name>
<proteinExistence type="predicted"/>
<dbReference type="PANTHER" id="PTHR37849:SF1">
    <property type="entry name" value="YALI0E11605P"/>
    <property type="match status" value="1"/>
</dbReference>
<evidence type="ECO:0000256" key="1">
    <source>
        <dbReference type="SAM" id="Phobius"/>
    </source>
</evidence>
<feature type="transmembrane region" description="Helical" evidence="1">
    <location>
        <begin position="37"/>
        <end position="55"/>
    </location>
</feature>
<dbReference type="EMBL" id="LT635756">
    <property type="protein sequence ID" value="SGZ46850.1"/>
    <property type="molecule type" value="Genomic_DNA"/>
</dbReference>
<gene>
    <name evidence="3" type="ORF">SAMEA4029009_CIC11G00000000134</name>
    <name evidence="2" type="ORF">SAMEA4029010_CIC11G00000003128</name>
</gene>
<dbReference type="Proteomes" id="UP000182334">
    <property type="component" value="Chromosome I"/>
</dbReference>
<accession>A0A1L0D5B8</accession>
<dbReference type="PANTHER" id="PTHR37849">
    <property type="entry name" value="YALI0E11605P"/>
    <property type="match status" value="1"/>
</dbReference>
<keyword evidence="5" id="KW-1185">Reference proteome</keyword>
<keyword evidence="1" id="KW-0472">Membrane</keyword>
<keyword evidence="1" id="KW-1133">Transmembrane helix</keyword>
<dbReference type="Proteomes" id="UP000182259">
    <property type="component" value="Chromosome I"/>
</dbReference>
<dbReference type="EMBL" id="LT635764">
    <property type="protein sequence ID" value="SGZ50110.1"/>
    <property type="molecule type" value="Genomic_DNA"/>
</dbReference>